<name>A0A0F9SWV5_9ZZZZ</name>
<sequence length="144" mass="16441">MRFTPHLTVACIVEHNGRFLIVEERRDGKVVLNQPAGHLESGETLLQAAVRETQEETGWSVELTAITGLYLFTAANGVTYQRTCFSAKALRHDAAQALDDGIIRARWMTLEELEEQRHKLRSYLVLDCITDYLNKPHYSLDLIR</sequence>
<comment type="caution">
    <text evidence="6">The sequence shown here is derived from an EMBL/GenBank/DDBJ whole genome shotgun (WGS) entry which is preliminary data.</text>
</comment>
<dbReference type="SUPFAM" id="SSF55811">
    <property type="entry name" value="Nudix"/>
    <property type="match status" value="1"/>
</dbReference>
<dbReference type="InterPro" id="IPR015797">
    <property type="entry name" value="NUDIX_hydrolase-like_dom_sf"/>
</dbReference>
<dbReference type="InterPro" id="IPR000086">
    <property type="entry name" value="NUDIX_hydrolase_dom"/>
</dbReference>
<evidence type="ECO:0000259" key="5">
    <source>
        <dbReference type="PROSITE" id="PS51462"/>
    </source>
</evidence>
<dbReference type="PROSITE" id="PS00893">
    <property type="entry name" value="NUDIX_BOX"/>
    <property type="match status" value="1"/>
</dbReference>
<organism evidence="6">
    <name type="scientific">marine sediment metagenome</name>
    <dbReference type="NCBI Taxonomy" id="412755"/>
    <lineage>
        <taxon>unclassified sequences</taxon>
        <taxon>metagenomes</taxon>
        <taxon>ecological metagenomes</taxon>
    </lineage>
</organism>
<gene>
    <name evidence="6" type="ORF">LCGC14_0421750</name>
</gene>
<evidence type="ECO:0000256" key="1">
    <source>
        <dbReference type="ARBA" id="ARBA00007608"/>
    </source>
</evidence>
<dbReference type="InterPro" id="IPR020084">
    <property type="entry name" value="NUDIX_hydrolase_CS"/>
</dbReference>
<dbReference type="Gene3D" id="3.90.79.10">
    <property type="entry name" value="Nucleoside Triphosphate Pyrophosphohydrolase"/>
    <property type="match status" value="1"/>
</dbReference>
<accession>A0A0F9SWV5</accession>
<reference evidence="6" key="1">
    <citation type="journal article" date="2015" name="Nature">
        <title>Complex archaea that bridge the gap between prokaryotes and eukaryotes.</title>
        <authorList>
            <person name="Spang A."/>
            <person name="Saw J.H."/>
            <person name="Jorgensen S.L."/>
            <person name="Zaremba-Niedzwiedzka K."/>
            <person name="Martijn J."/>
            <person name="Lind A.E."/>
            <person name="van Eijk R."/>
            <person name="Schleper C."/>
            <person name="Guy L."/>
            <person name="Ettema T.J."/>
        </authorList>
    </citation>
    <scope>NUCLEOTIDE SEQUENCE</scope>
</reference>
<keyword evidence="4" id="KW-0378">Hydrolase</keyword>
<evidence type="ECO:0000313" key="6">
    <source>
        <dbReference type="EMBL" id="KKN71354.1"/>
    </source>
</evidence>
<proteinExistence type="inferred from homology"/>
<dbReference type="PANTHER" id="PTHR43222">
    <property type="entry name" value="NUDIX HYDROLASE 23"/>
    <property type="match status" value="1"/>
</dbReference>
<dbReference type="GO" id="GO:0017110">
    <property type="term" value="F:nucleoside diphosphate phosphatase activity"/>
    <property type="evidence" value="ECO:0007669"/>
    <property type="project" value="InterPro"/>
</dbReference>
<dbReference type="CDD" id="cd03675">
    <property type="entry name" value="NUDIX_Hydrolase"/>
    <property type="match status" value="1"/>
</dbReference>
<feature type="domain" description="Nudix hydrolase" evidence="5">
    <location>
        <begin position="4"/>
        <end position="130"/>
    </location>
</feature>
<protein>
    <recommendedName>
        <fullName evidence="3">Phosphatase NudJ</fullName>
    </recommendedName>
</protein>
<dbReference type="InterPro" id="IPR033713">
    <property type="entry name" value="NudJ"/>
</dbReference>
<dbReference type="AlphaFoldDB" id="A0A0F9SWV5"/>
<dbReference type="PROSITE" id="PS51462">
    <property type="entry name" value="NUDIX"/>
    <property type="match status" value="1"/>
</dbReference>
<evidence type="ECO:0000256" key="2">
    <source>
        <dbReference type="ARBA" id="ARBA00011245"/>
    </source>
</evidence>
<dbReference type="GO" id="GO:0004787">
    <property type="term" value="F:thiamine diphosphate phosphatase activity"/>
    <property type="evidence" value="ECO:0007669"/>
    <property type="project" value="InterPro"/>
</dbReference>
<dbReference type="EMBL" id="LAZR01000385">
    <property type="protein sequence ID" value="KKN71354.1"/>
    <property type="molecule type" value="Genomic_DNA"/>
</dbReference>
<dbReference type="GO" id="GO:0017111">
    <property type="term" value="F:ribonucleoside triphosphate phosphatase activity"/>
    <property type="evidence" value="ECO:0007669"/>
    <property type="project" value="InterPro"/>
</dbReference>
<dbReference type="Pfam" id="PF00293">
    <property type="entry name" value="NUDIX"/>
    <property type="match status" value="1"/>
</dbReference>
<evidence type="ECO:0000256" key="3">
    <source>
        <dbReference type="ARBA" id="ARBA00015552"/>
    </source>
</evidence>
<comment type="subunit">
    <text evidence="2">Monomer.</text>
</comment>
<comment type="similarity">
    <text evidence="1">Belongs to the Nudix hydrolase family. NudJ subfamily.</text>
</comment>
<dbReference type="PANTHER" id="PTHR43222:SF11">
    <property type="entry name" value="PHOSPHATASE NUDJ"/>
    <property type="match status" value="1"/>
</dbReference>
<evidence type="ECO:0000256" key="4">
    <source>
        <dbReference type="ARBA" id="ARBA00022801"/>
    </source>
</evidence>